<dbReference type="EMBL" id="CM001883">
    <property type="protein sequence ID" value="EOY08815.1"/>
    <property type="molecule type" value="Genomic_DNA"/>
</dbReference>
<sequence length="70" mass="8118">MLMEKYWAQLIYQAQFSKGNFGHSVFVTEKGMHGSKRASSFGVIFGKFFSQTCFGNLYITFALEIRTTWF</sequence>
<accession>A0A061EUR7</accession>
<protein>
    <submittedName>
        <fullName evidence="1">Uncharacterized protein</fullName>
    </submittedName>
</protein>
<dbReference type="Proteomes" id="UP000026915">
    <property type="component" value="Chromosome 5"/>
</dbReference>
<dbReference type="HOGENOM" id="CLU_2762986_0_0_1"/>
<reference evidence="1 2" key="1">
    <citation type="journal article" date="2013" name="Genome Biol.">
        <title>The genome sequence of the most widely cultivated cacao type and its use to identify candidate genes regulating pod color.</title>
        <authorList>
            <person name="Motamayor J.C."/>
            <person name="Mockaitis K."/>
            <person name="Schmutz J."/>
            <person name="Haiminen N."/>
            <person name="Iii D.L."/>
            <person name="Cornejo O."/>
            <person name="Findley S.D."/>
            <person name="Zheng P."/>
            <person name="Utro F."/>
            <person name="Royaert S."/>
            <person name="Saski C."/>
            <person name="Jenkins J."/>
            <person name="Podicheti R."/>
            <person name="Zhao M."/>
            <person name="Scheffler B.E."/>
            <person name="Stack J.C."/>
            <person name="Feltus F.A."/>
            <person name="Mustiga G.M."/>
            <person name="Amores F."/>
            <person name="Phillips W."/>
            <person name="Marelli J.P."/>
            <person name="May G.D."/>
            <person name="Shapiro H."/>
            <person name="Ma J."/>
            <person name="Bustamante C.D."/>
            <person name="Schnell R.J."/>
            <person name="Main D."/>
            <person name="Gilbert D."/>
            <person name="Parida L."/>
            <person name="Kuhn D.N."/>
        </authorList>
    </citation>
    <scope>NUCLEOTIDE SEQUENCE [LARGE SCALE GENOMIC DNA]</scope>
    <source>
        <strain evidence="2">cv. Matina 1-6</strain>
    </source>
</reference>
<organism evidence="1 2">
    <name type="scientific">Theobroma cacao</name>
    <name type="common">Cacao</name>
    <name type="synonym">Cocoa</name>
    <dbReference type="NCBI Taxonomy" id="3641"/>
    <lineage>
        <taxon>Eukaryota</taxon>
        <taxon>Viridiplantae</taxon>
        <taxon>Streptophyta</taxon>
        <taxon>Embryophyta</taxon>
        <taxon>Tracheophyta</taxon>
        <taxon>Spermatophyta</taxon>
        <taxon>Magnoliopsida</taxon>
        <taxon>eudicotyledons</taxon>
        <taxon>Gunneridae</taxon>
        <taxon>Pentapetalae</taxon>
        <taxon>rosids</taxon>
        <taxon>malvids</taxon>
        <taxon>Malvales</taxon>
        <taxon>Malvaceae</taxon>
        <taxon>Byttnerioideae</taxon>
        <taxon>Theobroma</taxon>
    </lineage>
</organism>
<evidence type="ECO:0000313" key="1">
    <source>
        <dbReference type="EMBL" id="EOY08815.1"/>
    </source>
</evidence>
<dbReference type="InParanoid" id="A0A061EUR7"/>
<gene>
    <name evidence="1" type="ORF">TCM_024031</name>
</gene>
<name>A0A061EUR7_THECC</name>
<dbReference type="AlphaFoldDB" id="A0A061EUR7"/>
<keyword evidence="2" id="KW-1185">Reference proteome</keyword>
<evidence type="ECO:0000313" key="2">
    <source>
        <dbReference type="Proteomes" id="UP000026915"/>
    </source>
</evidence>
<dbReference type="Gramene" id="EOY08815">
    <property type="protein sequence ID" value="EOY08815"/>
    <property type="gene ID" value="TCM_024031"/>
</dbReference>
<proteinExistence type="predicted"/>